<protein>
    <recommendedName>
        <fullName evidence="15">Integrase catalytic domain-containing protein</fullName>
    </recommendedName>
</protein>
<dbReference type="InterPro" id="IPR036397">
    <property type="entry name" value="RNaseH_sf"/>
</dbReference>
<dbReference type="PROSITE" id="PS50994">
    <property type="entry name" value="INTEGRASE"/>
    <property type="match status" value="1"/>
</dbReference>
<dbReference type="InterPro" id="IPR012337">
    <property type="entry name" value="RNaseH-like_sf"/>
</dbReference>
<keyword evidence="4" id="KW-0479">Metal-binding</keyword>
<sequence>MQESNIVSGIPSSSFSDIKLCHDCSLSKSQHRPVKGVSHQMVNQPGDLIVADLMGPYESSLKNKKYILMIQDTFSQVVVAIPLTDKSEAKTYLINWIRQFLNITNYKIKKLRTDNGTKFKNHLLNDYLLANGIIHEYSMHYEHHQNGQIERTNRKISEVAFTCLLSANLPAFLWPWALQHSVWIFKQYLHAKSKIKPFEILGKKHPSLELLWVFGAKSFIYEHNFKKDFSAREIVGYHMGVSEDLKGWLFWVPNRK</sequence>
<name>A0A9Q3EYU2_9BASI</name>
<comment type="catalytic activity">
    <reaction evidence="14">
        <text>DNA(n) + a 2'-deoxyribonucleoside 5'-triphosphate = DNA(n+1) + diphosphate</text>
        <dbReference type="Rhea" id="RHEA:22508"/>
        <dbReference type="Rhea" id="RHEA-COMP:17339"/>
        <dbReference type="Rhea" id="RHEA-COMP:17340"/>
        <dbReference type="ChEBI" id="CHEBI:33019"/>
        <dbReference type="ChEBI" id="CHEBI:61560"/>
        <dbReference type="ChEBI" id="CHEBI:173112"/>
        <dbReference type="EC" id="2.7.7.7"/>
    </reaction>
</comment>
<evidence type="ECO:0000256" key="13">
    <source>
        <dbReference type="ARBA" id="ARBA00048173"/>
    </source>
</evidence>
<evidence type="ECO:0000256" key="4">
    <source>
        <dbReference type="ARBA" id="ARBA00022723"/>
    </source>
</evidence>
<keyword evidence="12" id="KW-0233">DNA recombination</keyword>
<dbReference type="GO" id="GO:0003964">
    <property type="term" value="F:RNA-directed DNA polymerase activity"/>
    <property type="evidence" value="ECO:0007669"/>
    <property type="project" value="UniProtKB-KW"/>
</dbReference>
<dbReference type="SUPFAM" id="SSF53098">
    <property type="entry name" value="Ribonuclease H-like"/>
    <property type="match status" value="1"/>
</dbReference>
<evidence type="ECO:0000259" key="15">
    <source>
        <dbReference type="PROSITE" id="PS50994"/>
    </source>
</evidence>
<evidence type="ECO:0000256" key="9">
    <source>
        <dbReference type="ARBA" id="ARBA00022908"/>
    </source>
</evidence>
<keyword evidence="3" id="KW-0540">Nuclease</keyword>
<keyword evidence="17" id="KW-1185">Reference proteome</keyword>
<evidence type="ECO:0000256" key="8">
    <source>
        <dbReference type="ARBA" id="ARBA00022884"/>
    </source>
</evidence>
<keyword evidence="5" id="KW-0255">Endonuclease</keyword>
<gene>
    <name evidence="16" type="ORF">O181_067458</name>
</gene>
<comment type="catalytic activity">
    <reaction evidence="13">
        <text>DNA(n) + a 2'-deoxyribonucleoside 5'-triphosphate = DNA(n+1) + diphosphate</text>
        <dbReference type="Rhea" id="RHEA:22508"/>
        <dbReference type="Rhea" id="RHEA-COMP:17339"/>
        <dbReference type="Rhea" id="RHEA-COMP:17340"/>
        <dbReference type="ChEBI" id="CHEBI:33019"/>
        <dbReference type="ChEBI" id="CHEBI:61560"/>
        <dbReference type="ChEBI" id="CHEBI:173112"/>
        <dbReference type="EC" id="2.7.7.49"/>
    </reaction>
</comment>
<evidence type="ECO:0000256" key="2">
    <source>
        <dbReference type="ARBA" id="ARBA00022695"/>
    </source>
</evidence>
<evidence type="ECO:0000256" key="6">
    <source>
        <dbReference type="ARBA" id="ARBA00022801"/>
    </source>
</evidence>
<evidence type="ECO:0000256" key="3">
    <source>
        <dbReference type="ARBA" id="ARBA00022722"/>
    </source>
</evidence>
<dbReference type="AlphaFoldDB" id="A0A9Q3EYU2"/>
<keyword evidence="10" id="KW-0695">RNA-directed DNA polymerase</keyword>
<evidence type="ECO:0000256" key="5">
    <source>
        <dbReference type="ARBA" id="ARBA00022759"/>
    </source>
</evidence>
<keyword evidence="2" id="KW-0548">Nucleotidyltransferase</keyword>
<dbReference type="InterPro" id="IPR001584">
    <property type="entry name" value="Integrase_cat-core"/>
</dbReference>
<comment type="caution">
    <text evidence="16">The sequence shown here is derived from an EMBL/GenBank/DDBJ whole genome shotgun (WGS) entry which is preliminary data.</text>
</comment>
<evidence type="ECO:0000256" key="1">
    <source>
        <dbReference type="ARBA" id="ARBA00022578"/>
    </source>
</evidence>
<dbReference type="InterPro" id="IPR039537">
    <property type="entry name" value="Retrotran_Ty1/copia-like"/>
</dbReference>
<organism evidence="16 17">
    <name type="scientific">Austropuccinia psidii MF-1</name>
    <dbReference type="NCBI Taxonomy" id="1389203"/>
    <lineage>
        <taxon>Eukaryota</taxon>
        <taxon>Fungi</taxon>
        <taxon>Dikarya</taxon>
        <taxon>Basidiomycota</taxon>
        <taxon>Pucciniomycotina</taxon>
        <taxon>Pucciniomycetes</taxon>
        <taxon>Pucciniales</taxon>
        <taxon>Sphaerophragmiaceae</taxon>
        <taxon>Austropuccinia</taxon>
    </lineage>
</organism>
<keyword evidence="9" id="KW-0229">DNA integration</keyword>
<feature type="domain" description="Integrase catalytic" evidence="15">
    <location>
        <begin position="41"/>
        <end position="205"/>
    </location>
</feature>
<dbReference type="GO" id="GO:0046872">
    <property type="term" value="F:metal ion binding"/>
    <property type="evidence" value="ECO:0007669"/>
    <property type="project" value="UniProtKB-KW"/>
</dbReference>
<dbReference type="GO" id="GO:0015074">
    <property type="term" value="P:DNA integration"/>
    <property type="evidence" value="ECO:0007669"/>
    <property type="project" value="UniProtKB-KW"/>
</dbReference>
<dbReference type="OrthoDB" id="1751476at2759"/>
<accession>A0A9Q3EYU2</accession>
<keyword evidence="11" id="KW-0808">Transferase</keyword>
<evidence type="ECO:0000256" key="10">
    <source>
        <dbReference type="ARBA" id="ARBA00022918"/>
    </source>
</evidence>
<evidence type="ECO:0000256" key="7">
    <source>
        <dbReference type="ARBA" id="ARBA00022842"/>
    </source>
</evidence>
<dbReference type="GO" id="GO:0005634">
    <property type="term" value="C:nucleus"/>
    <property type="evidence" value="ECO:0007669"/>
    <property type="project" value="UniProtKB-ARBA"/>
</dbReference>
<keyword evidence="8" id="KW-0694">RNA-binding</keyword>
<evidence type="ECO:0000313" key="17">
    <source>
        <dbReference type="Proteomes" id="UP000765509"/>
    </source>
</evidence>
<evidence type="ECO:0000256" key="14">
    <source>
        <dbReference type="ARBA" id="ARBA00049244"/>
    </source>
</evidence>
<dbReference type="EMBL" id="AVOT02033785">
    <property type="protein sequence ID" value="MBW0527743.1"/>
    <property type="molecule type" value="Genomic_DNA"/>
</dbReference>
<keyword evidence="11" id="KW-0239">DNA-directed DNA polymerase</keyword>
<evidence type="ECO:0000313" key="16">
    <source>
        <dbReference type="EMBL" id="MBW0527743.1"/>
    </source>
</evidence>
<dbReference type="GO" id="GO:0004519">
    <property type="term" value="F:endonuclease activity"/>
    <property type="evidence" value="ECO:0007669"/>
    <property type="project" value="UniProtKB-KW"/>
</dbReference>
<evidence type="ECO:0000256" key="12">
    <source>
        <dbReference type="ARBA" id="ARBA00023172"/>
    </source>
</evidence>
<proteinExistence type="predicted"/>
<reference evidence="16" key="1">
    <citation type="submission" date="2021-03" db="EMBL/GenBank/DDBJ databases">
        <title>Draft genome sequence of rust myrtle Austropuccinia psidii MF-1, a brazilian biotype.</title>
        <authorList>
            <person name="Quecine M.C."/>
            <person name="Pachon D.M.R."/>
            <person name="Bonatelli M.L."/>
            <person name="Correr F.H."/>
            <person name="Franceschini L.M."/>
            <person name="Leite T.F."/>
            <person name="Margarido G.R.A."/>
            <person name="Almeida C.A."/>
            <person name="Ferrarezi J.A."/>
            <person name="Labate C.A."/>
        </authorList>
    </citation>
    <scope>NUCLEOTIDE SEQUENCE</scope>
    <source>
        <strain evidence="16">MF-1</strain>
    </source>
</reference>
<dbReference type="Proteomes" id="UP000765509">
    <property type="component" value="Unassembled WGS sequence"/>
</dbReference>
<dbReference type="GO" id="GO:0016787">
    <property type="term" value="F:hydrolase activity"/>
    <property type="evidence" value="ECO:0007669"/>
    <property type="project" value="UniProtKB-KW"/>
</dbReference>
<keyword evidence="7" id="KW-0460">Magnesium</keyword>
<evidence type="ECO:0000256" key="11">
    <source>
        <dbReference type="ARBA" id="ARBA00022932"/>
    </source>
</evidence>
<keyword evidence="6" id="KW-0378">Hydrolase</keyword>
<dbReference type="PANTHER" id="PTHR42648">
    <property type="entry name" value="TRANSPOSASE, PUTATIVE-RELATED"/>
    <property type="match status" value="1"/>
</dbReference>
<dbReference type="PANTHER" id="PTHR42648:SF11">
    <property type="entry name" value="TRANSPOSON TY4-P GAG-POL POLYPROTEIN"/>
    <property type="match status" value="1"/>
</dbReference>
<dbReference type="GO" id="GO:0006310">
    <property type="term" value="P:DNA recombination"/>
    <property type="evidence" value="ECO:0007669"/>
    <property type="project" value="UniProtKB-KW"/>
</dbReference>
<dbReference type="Gene3D" id="3.30.420.10">
    <property type="entry name" value="Ribonuclease H-like superfamily/Ribonuclease H"/>
    <property type="match status" value="1"/>
</dbReference>
<keyword evidence="1" id="KW-0815">Transposition</keyword>
<dbReference type="GO" id="GO:0032196">
    <property type="term" value="P:transposition"/>
    <property type="evidence" value="ECO:0007669"/>
    <property type="project" value="UniProtKB-KW"/>
</dbReference>
<dbReference type="GO" id="GO:0003723">
    <property type="term" value="F:RNA binding"/>
    <property type="evidence" value="ECO:0007669"/>
    <property type="project" value="UniProtKB-KW"/>
</dbReference>
<dbReference type="Pfam" id="PF00665">
    <property type="entry name" value="rve"/>
    <property type="match status" value="1"/>
</dbReference>
<dbReference type="GO" id="GO:0003887">
    <property type="term" value="F:DNA-directed DNA polymerase activity"/>
    <property type="evidence" value="ECO:0007669"/>
    <property type="project" value="UniProtKB-KW"/>
</dbReference>